<accession>A0AAV4REK4</accession>
<dbReference type="AlphaFoldDB" id="A0AAV4REK4"/>
<comment type="caution">
    <text evidence="1">The sequence shown here is derived from an EMBL/GenBank/DDBJ whole genome shotgun (WGS) entry which is preliminary data.</text>
</comment>
<name>A0AAV4REK4_CAEEX</name>
<gene>
    <name evidence="1" type="ORF">CEXT_332321</name>
</gene>
<sequence>MELQNLISEYVHGINLPLQPTRTYLCIVMYMDQAYDRMFLGLRHYILLCPKKTSFLQCYWGYEHLSKDLNANCAGMGYDSSSSLPGDFFYPRSSCIVSSTFVQQLKDCMASLRSTPSSAYNQKAVFVLKDF</sequence>
<dbReference type="Proteomes" id="UP001054945">
    <property type="component" value="Unassembled WGS sequence"/>
</dbReference>
<protein>
    <submittedName>
        <fullName evidence="1">Uncharacterized protein</fullName>
    </submittedName>
</protein>
<evidence type="ECO:0000313" key="2">
    <source>
        <dbReference type="Proteomes" id="UP001054945"/>
    </source>
</evidence>
<dbReference type="EMBL" id="BPLR01007839">
    <property type="protein sequence ID" value="GIY20100.1"/>
    <property type="molecule type" value="Genomic_DNA"/>
</dbReference>
<organism evidence="1 2">
    <name type="scientific">Caerostris extrusa</name>
    <name type="common">Bark spider</name>
    <name type="synonym">Caerostris bankana</name>
    <dbReference type="NCBI Taxonomy" id="172846"/>
    <lineage>
        <taxon>Eukaryota</taxon>
        <taxon>Metazoa</taxon>
        <taxon>Ecdysozoa</taxon>
        <taxon>Arthropoda</taxon>
        <taxon>Chelicerata</taxon>
        <taxon>Arachnida</taxon>
        <taxon>Araneae</taxon>
        <taxon>Araneomorphae</taxon>
        <taxon>Entelegynae</taxon>
        <taxon>Araneoidea</taxon>
        <taxon>Araneidae</taxon>
        <taxon>Caerostris</taxon>
    </lineage>
</organism>
<evidence type="ECO:0000313" key="1">
    <source>
        <dbReference type="EMBL" id="GIY20100.1"/>
    </source>
</evidence>
<keyword evidence="2" id="KW-1185">Reference proteome</keyword>
<proteinExistence type="predicted"/>
<reference evidence="1 2" key="1">
    <citation type="submission" date="2021-06" db="EMBL/GenBank/DDBJ databases">
        <title>Caerostris extrusa draft genome.</title>
        <authorList>
            <person name="Kono N."/>
            <person name="Arakawa K."/>
        </authorList>
    </citation>
    <scope>NUCLEOTIDE SEQUENCE [LARGE SCALE GENOMIC DNA]</scope>
</reference>